<evidence type="ECO:0000256" key="13">
    <source>
        <dbReference type="ARBA" id="ARBA00052542"/>
    </source>
</evidence>
<dbReference type="Gene3D" id="3.90.226.10">
    <property type="entry name" value="2-enoyl-CoA Hydratase, Chain A, domain 1"/>
    <property type="match status" value="1"/>
</dbReference>
<evidence type="ECO:0000256" key="2">
    <source>
        <dbReference type="ARBA" id="ARBA00005005"/>
    </source>
</evidence>
<keyword evidence="18" id="KW-1185">Reference proteome</keyword>
<comment type="catalytic activity">
    <reaction evidence="11">
        <text>(2E)-tetradecenoyl-CoA = (3Z)-tetradecenoyl-CoA</text>
        <dbReference type="Rhea" id="RHEA:29847"/>
        <dbReference type="ChEBI" id="CHEBI:61405"/>
        <dbReference type="ChEBI" id="CHEBI:61968"/>
    </reaction>
    <physiologicalReaction direction="right-to-left" evidence="11">
        <dbReference type="Rhea" id="RHEA:29849"/>
    </physiologicalReaction>
</comment>
<dbReference type="Pfam" id="PF00378">
    <property type="entry name" value="ECH_1"/>
    <property type="match status" value="1"/>
</dbReference>
<keyword evidence="4" id="KW-0276">Fatty acid metabolism</keyword>
<dbReference type="GO" id="GO:0005759">
    <property type="term" value="C:mitochondrial matrix"/>
    <property type="evidence" value="ECO:0007669"/>
    <property type="project" value="UniProtKB-SubCell"/>
</dbReference>
<reference evidence="17 18" key="1">
    <citation type="journal article" date="2019" name="Commun. Biol.">
        <title>The bagworm genome reveals a unique fibroin gene that provides high tensile strength.</title>
        <authorList>
            <person name="Kono N."/>
            <person name="Nakamura H."/>
            <person name="Ohtoshi R."/>
            <person name="Tomita M."/>
            <person name="Numata K."/>
            <person name="Arakawa K."/>
        </authorList>
    </citation>
    <scope>NUCLEOTIDE SEQUENCE [LARGE SCALE GENOMIC DNA]</scope>
</reference>
<evidence type="ECO:0000256" key="3">
    <source>
        <dbReference type="ARBA" id="ARBA00011233"/>
    </source>
</evidence>
<evidence type="ECO:0000256" key="15">
    <source>
        <dbReference type="ARBA" id="ARBA00068317"/>
    </source>
</evidence>
<dbReference type="AlphaFoldDB" id="A0A4C1YYU6"/>
<evidence type="ECO:0000256" key="7">
    <source>
        <dbReference type="ARBA" id="ARBA00023098"/>
    </source>
</evidence>
<comment type="subcellular location">
    <subcellularLocation>
        <location evidence="1">Mitochondrion matrix</location>
    </subcellularLocation>
</comment>
<evidence type="ECO:0000256" key="10">
    <source>
        <dbReference type="ARBA" id="ARBA00050938"/>
    </source>
</evidence>
<dbReference type="FunFam" id="3.90.226.10:FF:000034">
    <property type="entry name" value="Enoyl-CoA delta isomerase 1"/>
    <property type="match status" value="1"/>
</dbReference>
<dbReference type="PANTHER" id="PTHR11941:SF45">
    <property type="entry name" value="ENOYL-COA DELTA ISOMERASE 1, MITOCHONDRIAL"/>
    <property type="match status" value="1"/>
</dbReference>
<evidence type="ECO:0000256" key="1">
    <source>
        <dbReference type="ARBA" id="ARBA00004305"/>
    </source>
</evidence>
<dbReference type="OrthoDB" id="1696280at2759"/>
<dbReference type="EMBL" id="BGZK01001429">
    <property type="protein sequence ID" value="GBP79769.1"/>
    <property type="molecule type" value="Genomic_DNA"/>
</dbReference>
<keyword evidence="7" id="KW-0443">Lipid metabolism</keyword>
<keyword evidence="8" id="KW-0496">Mitochondrion</keyword>
<protein>
    <recommendedName>
        <fullName evidence="15">Enoyl-CoA delta isomerase 1, mitochondrial</fullName>
    </recommendedName>
    <alternativeName>
        <fullName evidence="16">3,2-trans-enoyl-CoA isomerase</fullName>
    </alternativeName>
</protein>
<evidence type="ECO:0000256" key="6">
    <source>
        <dbReference type="ARBA" id="ARBA00022990"/>
    </source>
</evidence>
<accession>A0A4C1YYU6</accession>
<keyword evidence="5" id="KW-0809">Transit peptide</keyword>
<comment type="caution">
    <text evidence="17">The sequence shown here is derived from an EMBL/GenBank/DDBJ whole genome shotgun (WGS) entry which is preliminary data.</text>
</comment>
<name>A0A4C1YYU6_EUMVA</name>
<evidence type="ECO:0000256" key="16">
    <source>
        <dbReference type="ARBA" id="ARBA00083575"/>
    </source>
</evidence>
<evidence type="ECO:0000256" key="9">
    <source>
        <dbReference type="ARBA" id="ARBA00023235"/>
    </source>
</evidence>
<comment type="catalytic activity">
    <reaction evidence="13">
        <text>(3Z)-octenoyl-CoA = (2E)-octenoyl-CoA</text>
        <dbReference type="Rhea" id="RHEA:46044"/>
        <dbReference type="ChEBI" id="CHEBI:62242"/>
        <dbReference type="ChEBI" id="CHEBI:85640"/>
    </reaction>
    <physiologicalReaction direction="left-to-right" evidence="13">
        <dbReference type="Rhea" id="RHEA:46045"/>
    </physiologicalReaction>
</comment>
<dbReference type="CDD" id="cd06558">
    <property type="entry name" value="crotonase-like"/>
    <property type="match status" value="1"/>
</dbReference>
<evidence type="ECO:0000313" key="17">
    <source>
        <dbReference type="EMBL" id="GBP79769.1"/>
    </source>
</evidence>
<comment type="pathway">
    <text evidence="2">Lipid metabolism; fatty acid beta-oxidation.</text>
</comment>
<dbReference type="Gene3D" id="6.10.250.170">
    <property type="match status" value="1"/>
</dbReference>
<dbReference type="Proteomes" id="UP000299102">
    <property type="component" value="Unassembled WGS sequence"/>
</dbReference>
<dbReference type="GO" id="GO:0006635">
    <property type="term" value="P:fatty acid beta-oxidation"/>
    <property type="evidence" value="ECO:0007669"/>
    <property type="project" value="TreeGrafter"/>
</dbReference>
<dbReference type="STRING" id="151549.A0A4C1YYU6"/>
<comment type="subunit">
    <text evidence="3">Homotrimer.</text>
</comment>
<evidence type="ECO:0000313" key="18">
    <source>
        <dbReference type="Proteomes" id="UP000299102"/>
    </source>
</evidence>
<dbReference type="InterPro" id="IPR029045">
    <property type="entry name" value="ClpP/crotonase-like_dom_sf"/>
</dbReference>
<keyword evidence="9 17" id="KW-0413">Isomerase</keyword>
<gene>
    <name evidence="17" type="primary">Eci1</name>
    <name evidence="17" type="ORF">EVAR_56677_1</name>
</gene>
<dbReference type="SUPFAM" id="SSF52096">
    <property type="entry name" value="ClpP/crotonase"/>
    <property type="match status" value="1"/>
</dbReference>
<evidence type="ECO:0000256" key="14">
    <source>
        <dbReference type="ARBA" id="ARBA00056147"/>
    </source>
</evidence>
<evidence type="ECO:0000256" key="4">
    <source>
        <dbReference type="ARBA" id="ARBA00022832"/>
    </source>
</evidence>
<comment type="catalytic activity">
    <reaction evidence="12">
        <text>(3Z)-dodecenoyl-CoA = (2E)-dodecenoyl-CoA</text>
        <dbReference type="Rhea" id="RHEA:23716"/>
        <dbReference type="ChEBI" id="CHEBI:57330"/>
        <dbReference type="ChEBI" id="CHEBI:58543"/>
        <dbReference type="EC" id="5.3.3.8"/>
    </reaction>
    <physiologicalReaction direction="left-to-right" evidence="12">
        <dbReference type="Rhea" id="RHEA:23717"/>
    </physiologicalReaction>
</comment>
<dbReference type="PANTHER" id="PTHR11941">
    <property type="entry name" value="ENOYL-COA HYDRATASE-RELATED"/>
    <property type="match status" value="1"/>
</dbReference>
<evidence type="ECO:0000256" key="5">
    <source>
        <dbReference type="ARBA" id="ARBA00022946"/>
    </source>
</evidence>
<dbReference type="InterPro" id="IPR001753">
    <property type="entry name" value="Enoyl-CoA_hydra/iso"/>
</dbReference>
<evidence type="ECO:0000256" key="12">
    <source>
        <dbReference type="ARBA" id="ARBA00052376"/>
    </source>
</evidence>
<organism evidence="17 18">
    <name type="scientific">Eumeta variegata</name>
    <name type="common">Bagworm moth</name>
    <name type="synonym">Eumeta japonica</name>
    <dbReference type="NCBI Taxonomy" id="151549"/>
    <lineage>
        <taxon>Eukaryota</taxon>
        <taxon>Metazoa</taxon>
        <taxon>Ecdysozoa</taxon>
        <taxon>Arthropoda</taxon>
        <taxon>Hexapoda</taxon>
        <taxon>Insecta</taxon>
        <taxon>Pterygota</taxon>
        <taxon>Neoptera</taxon>
        <taxon>Endopterygota</taxon>
        <taxon>Lepidoptera</taxon>
        <taxon>Glossata</taxon>
        <taxon>Ditrysia</taxon>
        <taxon>Tineoidea</taxon>
        <taxon>Psychidae</taxon>
        <taxon>Oiketicinae</taxon>
        <taxon>Eumeta</taxon>
    </lineage>
</organism>
<comment type="catalytic activity">
    <reaction evidence="10">
        <text>(3Z)-decenoyl-CoA = (2E)-decenoyl-CoA</text>
        <dbReference type="Rhea" id="RHEA:77195"/>
        <dbReference type="ChEBI" id="CHEBI:61406"/>
        <dbReference type="ChEBI" id="CHEBI:195601"/>
    </reaction>
    <physiologicalReaction direction="left-to-right" evidence="10">
        <dbReference type="Rhea" id="RHEA:77196"/>
    </physiologicalReaction>
</comment>
<evidence type="ECO:0000256" key="11">
    <source>
        <dbReference type="ARBA" id="ARBA00051293"/>
    </source>
</evidence>
<comment type="function">
    <text evidence="14">Key enzyme of fatty acid beta-oxidation. Able to isomerize both 3-cis (3Z) and 3-trans (3E) double bonds into the 2-trans (2E) form in a range of enoyl-CoA species, with a preference for (3Z)-enoyl-CoAs over (3E)-enoyl-CoAs. The catalytic efficiency of this enzyme is not affected by the fatty acyl chain length.</text>
</comment>
<dbReference type="GO" id="GO:0004165">
    <property type="term" value="F:delta(3)-delta(2)-enoyl-CoA isomerase activity"/>
    <property type="evidence" value="ECO:0007669"/>
    <property type="project" value="UniProtKB-EC"/>
</dbReference>
<evidence type="ECO:0000256" key="8">
    <source>
        <dbReference type="ARBA" id="ARBA00023128"/>
    </source>
</evidence>
<keyword evidence="6" id="KW-0007">Acetylation</keyword>
<proteinExistence type="predicted"/>
<sequence>MAVDNDGIAVVTLQRPPVNSLNLDLLQAMNNTFDDVAKNKSKGMILTSASPTVFSAGLDIMEMYKPDPKRLETFWVTLQDMWLKLFGASFPTAAAINGHAPAGGCLIATSCEYRVMLSGKFTIGLNETALGIVPPTWIQDSLRHTIPTRQAEIALTTGKMFTVDEALKWRTNRGAEGAARLGPPVLEGPQMPPRSPDQILNKTLKMCLSPKMALDTGIIKLNALNEYLVTERTTIVDNAITFGIKKCNDMDINIQKRGRRKVGLIDETAADKAEAIEKCKKFIKRFDKIPSLARGMTKQIFRQEVLQKLLTNRQADTKQFLDLVNQPKIQQSLELYLAMLKQKSQK</sequence>